<feature type="domain" description="Metallo-beta-lactamase" evidence="5">
    <location>
        <begin position="51"/>
        <end position="253"/>
    </location>
</feature>
<evidence type="ECO:0000313" key="7">
    <source>
        <dbReference type="Proteomes" id="UP001169006"/>
    </source>
</evidence>
<name>A0ABT8SUR0_9HYPH</name>
<dbReference type="Proteomes" id="UP001169006">
    <property type="component" value="Unassembled WGS sequence"/>
</dbReference>
<evidence type="ECO:0000313" key="6">
    <source>
        <dbReference type="EMBL" id="MDO1582175.1"/>
    </source>
</evidence>
<dbReference type="SUPFAM" id="SSF56281">
    <property type="entry name" value="Metallo-hydrolase/oxidoreductase"/>
    <property type="match status" value="1"/>
</dbReference>
<dbReference type="Gene3D" id="3.60.15.10">
    <property type="entry name" value="Ribonuclease Z/Hydroxyacylglutathione hydrolase-like"/>
    <property type="match status" value="1"/>
</dbReference>
<organism evidence="6 7">
    <name type="scientific">Rhizobium oryzicola</name>
    <dbReference type="NCBI Taxonomy" id="1232668"/>
    <lineage>
        <taxon>Bacteria</taxon>
        <taxon>Pseudomonadati</taxon>
        <taxon>Pseudomonadota</taxon>
        <taxon>Alphaproteobacteria</taxon>
        <taxon>Hyphomicrobiales</taxon>
        <taxon>Rhizobiaceae</taxon>
        <taxon>Rhizobium/Agrobacterium group</taxon>
        <taxon>Rhizobium</taxon>
    </lineage>
</organism>
<proteinExistence type="inferred from homology"/>
<dbReference type="RefSeq" id="WP_302076316.1">
    <property type="nucleotide sequence ID" value="NZ_JAUKWQ010000002.1"/>
</dbReference>
<keyword evidence="7" id="KW-1185">Reference proteome</keyword>
<evidence type="ECO:0000256" key="2">
    <source>
        <dbReference type="ARBA" id="ARBA00022723"/>
    </source>
</evidence>
<reference evidence="6" key="2">
    <citation type="submission" date="2023-07" db="EMBL/GenBank/DDBJ databases">
        <authorList>
            <person name="Sun H."/>
        </authorList>
    </citation>
    <scope>NUCLEOTIDE SEQUENCE</scope>
    <source>
        <strain evidence="6">05753</strain>
    </source>
</reference>
<reference evidence="6" key="1">
    <citation type="journal article" date="2015" name="Int. J. Syst. Evol. Microbiol.">
        <title>Rhizobium oryzicola sp. nov., potential plant-growth-promoting endophytic bacteria isolated from rice roots.</title>
        <authorList>
            <person name="Zhang X.X."/>
            <person name="Gao J.S."/>
            <person name="Cao Y.H."/>
            <person name="Sheirdil R.A."/>
            <person name="Wang X.C."/>
            <person name="Zhang L."/>
        </authorList>
    </citation>
    <scope>NUCLEOTIDE SEQUENCE</scope>
    <source>
        <strain evidence="6">05753</strain>
    </source>
</reference>
<evidence type="ECO:0000256" key="1">
    <source>
        <dbReference type="ARBA" id="ARBA00007749"/>
    </source>
</evidence>
<comment type="caution">
    <text evidence="6">The sequence shown here is derived from an EMBL/GenBank/DDBJ whole genome shotgun (WGS) entry which is preliminary data.</text>
</comment>
<dbReference type="SMART" id="SM00849">
    <property type="entry name" value="Lactamase_B"/>
    <property type="match status" value="1"/>
</dbReference>
<evidence type="ECO:0000259" key="5">
    <source>
        <dbReference type="SMART" id="SM00849"/>
    </source>
</evidence>
<evidence type="ECO:0000256" key="3">
    <source>
        <dbReference type="ARBA" id="ARBA00022801"/>
    </source>
</evidence>
<keyword evidence="4" id="KW-0862">Zinc</keyword>
<sequence length="273" mass="29725">MSIVRHFGPYEVFVLRDGQFEAPAKALVHTGGESKLEAFKAQLGSDTLPIDVNCFLLRGPNGLTLIDSGCGTAWGENFGKARQSLEDMGIFPMDIDQILITHIHTDHVLGLFDEDEAYFPRALILVPAEDFAFFTDPEAKLSVPPERRGGFDLAEKIERVYGDRLELIEDALALESIEAYPLPGHTPGHTGYRIGSGNEALMVIGDALHLANHQPSDPDLAFVFDLDPVLAAETRKALLQHLQTSGDVSVGGHTPGFGRLKTVDGVLRIVAEE</sequence>
<keyword evidence="2" id="KW-0479">Metal-binding</keyword>
<dbReference type="InterPro" id="IPR001279">
    <property type="entry name" value="Metallo-B-lactamas"/>
</dbReference>
<dbReference type="EMBL" id="JAUKWQ010000002">
    <property type="protein sequence ID" value="MDO1582175.1"/>
    <property type="molecule type" value="Genomic_DNA"/>
</dbReference>
<gene>
    <name evidence="6" type="ORF">Q2T52_08705</name>
</gene>
<comment type="similarity">
    <text evidence="1">Belongs to the metallo-beta-lactamase superfamily.</text>
</comment>
<dbReference type="InterPro" id="IPR036866">
    <property type="entry name" value="RibonucZ/Hydroxyglut_hydro"/>
</dbReference>
<protein>
    <submittedName>
        <fullName evidence="6">MBL fold metallo-hydrolase</fullName>
    </submittedName>
</protein>
<keyword evidence="3" id="KW-0378">Hydrolase</keyword>
<dbReference type="CDD" id="cd07720">
    <property type="entry name" value="OPHC2-like_MBL-fold"/>
    <property type="match status" value="1"/>
</dbReference>
<accession>A0ABT8SUR0</accession>
<dbReference type="PANTHER" id="PTHR42978:SF6">
    <property type="entry name" value="QUORUM-QUENCHING LACTONASE YTNP-RELATED"/>
    <property type="match status" value="1"/>
</dbReference>
<evidence type="ECO:0000256" key="4">
    <source>
        <dbReference type="ARBA" id="ARBA00022833"/>
    </source>
</evidence>
<dbReference type="PANTHER" id="PTHR42978">
    <property type="entry name" value="QUORUM-QUENCHING LACTONASE YTNP-RELATED-RELATED"/>
    <property type="match status" value="1"/>
</dbReference>
<dbReference type="InterPro" id="IPR051013">
    <property type="entry name" value="MBL_superfamily_lactonases"/>
</dbReference>
<dbReference type="Pfam" id="PF00753">
    <property type="entry name" value="Lactamase_B"/>
    <property type="match status" value="1"/>
</dbReference>